<dbReference type="RefSeq" id="WP_006914803.1">
    <property type="nucleotide sequence ID" value="NZ_AFNV02000011.1"/>
</dbReference>
<dbReference type="PROSITE" id="PS00059">
    <property type="entry name" value="ADH_ZINC"/>
    <property type="match status" value="1"/>
</dbReference>
<dbReference type="STRING" id="1033802.SSPSH_001820"/>
<dbReference type="PANTHER" id="PTHR42940">
    <property type="entry name" value="ALCOHOL DEHYDROGENASE 1-RELATED"/>
    <property type="match status" value="1"/>
</dbReference>
<name>U2ELZ8_9GAMM</name>
<dbReference type="SUPFAM" id="SSF51735">
    <property type="entry name" value="NAD(P)-binding Rossmann-fold domains"/>
    <property type="match status" value="1"/>
</dbReference>
<evidence type="ECO:0000256" key="6">
    <source>
        <dbReference type="ARBA" id="ARBA00023027"/>
    </source>
</evidence>
<keyword evidence="10" id="KW-1185">Reference proteome</keyword>
<dbReference type="InterPro" id="IPR020843">
    <property type="entry name" value="ER"/>
</dbReference>
<evidence type="ECO:0000256" key="3">
    <source>
        <dbReference type="ARBA" id="ARBA00022723"/>
    </source>
</evidence>
<dbReference type="GO" id="GO:0005737">
    <property type="term" value="C:cytoplasm"/>
    <property type="evidence" value="ECO:0007669"/>
    <property type="project" value="TreeGrafter"/>
</dbReference>
<gene>
    <name evidence="9" type="ORF">SSPSH_001820</name>
</gene>
<dbReference type="AlphaFoldDB" id="U2ELZ8"/>
<dbReference type="InterPro" id="IPR013149">
    <property type="entry name" value="ADH-like_C"/>
</dbReference>
<dbReference type="InterPro" id="IPR011032">
    <property type="entry name" value="GroES-like_sf"/>
</dbReference>
<dbReference type="InterPro" id="IPR002328">
    <property type="entry name" value="ADH_Zn_CS"/>
</dbReference>
<evidence type="ECO:0000256" key="4">
    <source>
        <dbReference type="ARBA" id="ARBA00022833"/>
    </source>
</evidence>
<evidence type="ECO:0000256" key="5">
    <source>
        <dbReference type="ARBA" id="ARBA00023002"/>
    </source>
</evidence>
<evidence type="ECO:0000256" key="2">
    <source>
        <dbReference type="ARBA" id="ARBA00008072"/>
    </source>
</evidence>
<feature type="domain" description="Enoyl reductase (ER)" evidence="8">
    <location>
        <begin position="13"/>
        <end position="335"/>
    </location>
</feature>
<comment type="similarity">
    <text evidence="2 7">Belongs to the zinc-containing alcohol dehydrogenase family.</text>
</comment>
<keyword evidence="3 7" id="KW-0479">Metal-binding</keyword>
<dbReference type="Pfam" id="PF08240">
    <property type="entry name" value="ADH_N"/>
    <property type="match status" value="1"/>
</dbReference>
<dbReference type="InterPro" id="IPR013154">
    <property type="entry name" value="ADH-like_N"/>
</dbReference>
<dbReference type="EC" id="1.1.1.1" evidence="9"/>
<evidence type="ECO:0000256" key="1">
    <source>
        <dbReference type="ARBA" id="ARBA00001947"/>
    </source>
</evidence>
<keyword evidence="4 7" id="KW-0862">Zinc</keyword>
<organism evidence="9 10">
    <name type="scientific">Salinisphaera shabanensis E1L3A</name>
    <dbReference type="NCBI Taxonomy" id="1033802"/>
    <lineage>
        <taxon>Bacteria</taxon>
        <taxon>Pseudomonadati</taxon>
        <taxon>Pseudomonadota</taxon>
        <taxon>Gammaproteobacteria</taxon>
        <taxon>Salinisphaerales</taxon>
        <taxon>Salinisphaeraceae</taxon>
        <taxon>Salinisphaera</taxon>
    </lineage>
</organism>
<dbReference type="Gene3D" id="3.90.180.10">
    <property type="entry name" value="Medium-chain alcohol dehydrogenases, catalytic domain"/>
    <property type="match status" value="1"/>
</dbReference>
<evidence type="ECO:0000313" key="10">
    <source>
        <dbReference type="Proteomes" id="UP000006242"/>
    </source>
</evidence>
<evidence type="ECO:0000313" key="9">
    <source>
        <dbReference type="EMBL" id="ERJ19212.1"/>
    </source>
</evidence>
<dbReference type="EMBL" id="AFNV02000011">
    <property type="protein sequence ID" value="ERJ19212.1"/>
    <property type="molecule type" value="Genomic_DNA"/>
</dbReference>
<comment type="cofactor">
    <cofactor evidence="1 7">
        <name>Zn(2+)</name>
        <dbReference type="ChEBI" id="CHEBI:29105"/>
    </cofactor>
</comment>
<dbReference type="PANTHER" id="PTHR42940:SF7">
    <property type="entry name" value="ALCOHOL DEHYDROGENASE-LIKE N-TERMINAL DOMAIN-CONTAINING PROTEIN"/>
    <property type="match status" value="1"/>
</dbReference>
<comment type="caution">
    <text evidence="9">The sequence shown here is derived from an EMBL/GenBank/DDBJ whole genome shotgun (WGS) entry which is preliminary data.</text>
</comment>
<accession>U2ELZ8</accession>
<dbReference type="SMART" id="SM00829">
    <property type="entry name" value="PKS_ER"/>
    <property type="match status" value="1"/>
</dbReference>
<evidence type="ECO:0000256" key="7">
    <source>
        <dbReference type="RuleBase" id="RU361277"/>
    </source>
</evidence>
<proteinExistence type="inferred from homology"/>
<dbReference type="Pfam" id="PF00107">
    <property type="entry name" value="ADH_zinc_N"/>
    <property type="match status" value="1"/>
</dbReference>
<protein>
    <submittedName>
        <fullName evidence="9">Alcohol dehydrogenase protein</fullName>
        <ecNumber evidence="9">1.1.1.1</ecNumber>
    </submittedName>
</protein>
<keyword evidence="5 9" id="KW-0560">Oxidoreductase</keyword>
<keyword evidence="6" id="KW-0520">NAD</keyword>
<evidence type="ECO:0000259" key="8">
    <source>
        <dbReference type="SMART" id="SM00829"/>
    </source>
</evidence>
<reference evidence="9 10" key="1">
    <citation type="journal article" date="2011" name="J. Bacteriol.">
        <title>Genome sequence of Salinisphaera shabanensis, a gammaproteobacterium from the harsh, variable environment of the brine-seawater interface of the Shaban Deep in the Red Sea.</title>
        <authorList>
            <person name="Antunes A."/>
            <person name="Alam I."/>
            <person name="Bajic V.B."/>
            <person name="Stingl U."/>
        </authorList>
    </citation>
    <scope>NUCLEOTIDE SEQUENCE [LARGE SCALE GENOMIC DNA]</scope>
    <source>
        <strain evidence="9 10">E1L3A</strain>
    </source>
</reference>
<dbReference type="InterPro" id="IPR036291">
    <property type="entry name" value="NAD(P)-bd_dom_sf"/>
</dbReference>
<dbReference type="OrthoDB" id="9771084at2"/>
<dbReference type="FunFam" id="3.40.50.720:FF:000039">
    <property type="entry name" value="Alcohol dehydrogenase AdhP"/>
    <property type="match status" value="1"/>
</dbReference>
<dbReference type="Gene3D" id="3.40.50.720">
    <property type="entry name" value="NAD(P)-binding Rossmann-like Domain"/>
    <property type="match status" value="1"/>
</dbReference>
<dbReference type="CDD" id="cd08296">
    <property type="entry name" value="CAD_like"/>
    <property type="match status" value="1"/>
</dbReference>
<reference evidence="9 10" key="2">
    <citation type="journal article" date="2013" name="PLoS ONE">
        <title>INDIGO - INtegrated Data Warehouse of MIcrobial GenOmes with Examples from the Red Sea Extremophiles.</title>
        <authorList>
            <person name="Alam I."/>
            <person name="Antunes A."/>
            <person name="Kamau A.A."/>
            <person name="Ba Alawi W."/>
            <person name="Kalkatawi M."/>
            <person name="Stingl U."/>
            <person name="Bajic V.B."/>
        </authorList>
    </citation>
    <scope>NUCLEOTIDE SEQUENCE [LARGE SCALE GENOMIC DNA]</scope>
    <source>
        <strain evidence="9 10">E1L3A</strain>
    </source>
</reference>
<dbReference type="GO" id="GO:0008270">
    <property type="term" value="F:zinc ion binding"/>
    <property type="evidence" value="ECO:0007669"/>
    <property type="project" value="InterPro"/>
</dbReference>
<sequence length="338" mass="35362">MAQMKVAQISTAGGDFELVDRNIPDPGPDQVRVKIEACGICHSDAFVKDGGFPGLDYPRVPGHEVAGVIDAIGDNVDHWQAGQRVGVGWHGGHCFACDSCRRGDFVTCANQQICGISYDGGYAEYMIAPAEALVAIPDELTSVAAAPLLCAGVTTYNALRNSGAQPGDIVAVLGVGGLGHLGVQYANAMGFHTVALSRGTDKKELALELGADTYIDTEAEDAADALQKLGGARVILATAPNPELMSSVIDGLGVNGQLLVVGASPDPIEVSPFQLLMARRSVAGHPSGAPQDSQDTLGFSALRDIETRIETYPLAEVGAAYARMINNEARFRVVLTMD</sequence>
<dbReference type="SUPFAM" id="SSF50129">
    <property type="entry name" value="GroES-like"/>
    <property type="match status" value="1"/>
</dbReference>
<dbReference type="eggNOG" id="COG1064">
    <property type="taxonomic scope" value="Bacteria"/>
</dbReference>
<dbReference type="GO" id="GO:0004022">
    <property type="term" value="F:alcohol dehydrogenase (NAD+) activity"/>
    <property type="evidence" value="ECO:0007669"/>
    <property type="project" value="UniProtKB-EC"/>
</dbReference>
<dbReference type="Proteomes" id="UP000006242">
    <property type="component" value="Unassembled WGS sequence"/>
</dbReference>